<keyword evidence="3" id="KW-0813">Transport</keyword>
<evidence type="ECO:0000256" key="8">
    <source>
        <dbReference type="ARBA" id="ARBA00023136"/>
    </source>
</evidence>
<evidence type="ECO:0000259" key="11">
    <source>
        <dbReference type="PROSITE" id="PS50893"/>
    </source>
</evidence>
<dbReference type="InterPro" id="IPR003593">
    <property type="entry name" value="AAA+_ATPase"/>
</dbReference>
<keyword evidence="13" id="KW-1185">Reference proteome</keyword>
<dbReference type="InterPro" id="IPR027417">
    <property type="entry name" value="P-loop_NTPase"/>
</dbReference>
<dbReference type="AlphaFoldDB" id="A0A7J7KC60"/>
<evidence type="ECO:0000256" key="5">
    <source>
        <dbReference type="ARBA" id="ARBA00022741"/>
    </source>
</evidence>
<dbReference type="PROSITE" id="PS50893">
    <property type="entry name" value="ABC_TRANSPORTER_2"/>
    <property type="match status" value="1"/>
</dbReference>
<dbReference type="CDD" id="cd03213">
    <property type="entry name" value="ABCG_EPDR"/>
    <property type="match status" value="1"/>
</dbReference>
<keyword evidence="8 10" id="KW-0472">Membrane</keyword>
<feature type="domain" description="ABC transporter" evidence="11">
    <location>
        <begin position="39"/>
        <end position="286"/>
    </location>
</feature>
<dbReference type="Gene3D" id="3.40.50.300">
    <property type="entry name" value="P-loop containing nucleotide triphosphate hydrolases"/>
    <property type="match status" value="1"/>
</dbReference>
<evidence type="ECO:0000256" key="7">
    <source>
        <dbReference type="ARBA" id="ARBA00022989"/>
    </source>
</evidence>
<dbReference type="SUPFAM" id="SSF52540">
    <property type="entry name" value="P-loop containing nucleoside triphosphate hydrolases"/>
    <property type="match status" value="1"/>
</dbReference>
<feature type="transmembrane region" description="Helical" evidence="10">
    <location>
        <begin position="442"/>
        <end position="465"/>
    </location>
</feature>
<name>A0A7J7KC60_BUGNE</name>
<reference evidence="12" key="1">
    <citation type="submission" date="2020-06" db="EMBL/GenBank/DDBJ databases">
        <title>Draft genome of Bugula neritina, a colonial animal packing powerful symbionts and potential medicines.</title>
        <authorList>
            <person name="Rayko M."/>
        </authorList>
    </citation>
    <scope>NUCLEOTIDE SEQUENCE [LARGE SCALE GENOMIC DNA]</scope>
    <source>
        <strain evidence="12">Kwan_BN1</strain>
    </source>
</reference>
<dbReference type="PANTHER" id="PTHR48041:SF116">
    <property type="entry name" value="PROTEIN BROWN"/>
    <property type="match status" value="1"/>
</dbReference>
<comment type="similarity">
    <text evidence="2">Belongs to the ABC transporter superfamily. ABCG family. Eye pigment precursor importer (TC 3.A.1.204) subfamily.</text>
</comment>
<gene>
    <name evidence="12" type="ORF">EB796_006567</name>
</gene>
<dbReference type="SMART" id="SM00382">
    <property type="entry name" value="AAA"/>
    <property type="match status" value="1"/>
</dbReference>
<dbReference type="Pfam" id="PF00005">
    <property type="entry name" value="ABC_tran"/>
    <property type="match status" value="1"/>
</dbReference>
<dbReference type="GO" id="GO:0008514">
    <property type="term" value="F:organic anion transmembrane transporter activity"/>
    <property type="evidence" value="ECO:0007669"/>
    <property type="project" value="UniProtKB-ARBA"/>
</dbReference>
<feature type="transmembrane region" description="Helical" evidence="10">
    <location>
        <begin position="644"/>
        <end position="664"/>
    </location>
</feature>
<feature type="transmembrane region" description="Helical" evidence="10">
    <location>
        <begin position="554"/>
        <end position="573"/>
    </location>
</feature>
<dbReference type="GO" id="GO:0015562">
    <property type="term" value="F:efflux transmembrane transporter activity"/>
    <property type="evidence" value="ECO:0007669"/>
    <property type="project" value="UniProtKB-ARBA"/>
</dbReference>
<evidence type="ECO:0000313" key="12">
    <source>
        <dbReference type="EMBL" id="KAF6035126.1"/>
    </source>
</evidence>
<evidence type="ECO:0000256" key="4">
    <source>
        <dbReference type="ARBA" id="ARBA00022692"/>
    </source>
</evidence>
<dbReference type="Proteomes" id="UP000593567">
    <property type="component" value="Unassembled WGS sequence"/>
</dbReference>
<sequence>MSMYSSSSDRTQLVGSEHTEHMASSPMTSSAGLYKGSVVAFNDLSYQINVSTGCCKSQPKVILQNVSGVFKPGTMNAIMGPTGSGKSTLLDILAERKHPSGLTGTVLIDGQPQPPDFRLRSGYVVQDDVVMTTLTVRENLQFSADLRLSKEVSHKERVDRVQAVINQLSLGNCADTRIGNEFIRGVSGGERKRCNIGMELIPSPGILFLDEPTTGLDASTAHSVMMLLKRLAASGSTIIFSIHQPRYSIFKLCDTIMLLGNGRTVYHGPAHEGIHFFRTIGYEIEEHDNPADFFLDVIIDGRTITQKESGAANSGKDVDLNSVALCIEEGDPVERMNRKCEELSEAFNQSEWNKRIKEELLPYSGVVETAAVVTLSDMTLQTYHSSPCTQFGVLSKRTFLNLMRNPRTGIMQWFITVIFGTITGAFYFQVKDNCQAGIQDRVGAFFFVVMNQIFANLSAIDLFILERGIFMHENISGYYRTSAYFFSKLFCDLLPYRTFPVIIYGTIVYWMMGLVPEWQPFLVFLLTIVMTAWAATFIAFAASASTKQQAMASLTVALMYVFQMVFSGLLVNLKSAWFSQMKYFSLFYYSIAALEINEFTHLNVTKFQVNGTNPHTNETYNCIRGNSKAYLESQGLYYKEPINMWVNIMALAGFALVFMVIAYIQLRRVQKLK</sequence>
<dbReference type="GO" id="GO:0005524">
    <property type="term" value="F:ATP binding"/>
    <property type="evidence" value="ECO:0007669"/>
    <property type="project" value="UniProtKB-KW"/>
</dbReference>
<evidence type="ECO:0000313" key="13">
    <source>
        <dbReference type="Proteomes" id="UP000593567"/>
    </source>
</evidence>
<keyword evidence="4 10" id="KW-0812">Transmembrane</keyword>
<feature type="transmembrane region" description="Helical" evidence="10">
    <location>
        <begin position="410"/>
        <end position="430"/>
    </location>
</feature>
<evidence type="ECO:0000256" key="3">
    <source>
        <dbReference type="ARBA" id="ARBA00022448"/>
    </source>
</evidence>
<dbReference type="EMBL" id="VXIV02000932">
    <property type="protein sequence ID" value="KAF6035126.1"/>
    <property type="molecule type" value="Genomic_DNA"/>
</dbReference>
<dbReference type="GO" id="GO:0140359">
    <property type="term" value="F:ABC-type transporter activity"/>
    <property type="evidence" value="ECO:0007669"/>
    <property type="project" value="InterPro"/>
</dbReference>
<dbReference type="OrthoDB" id="66620at2759"/>
<comment type="caution">
    <text evidence="12">The sequence shown here is derived from an EMBL/GenBank/DDBJ whole genome shotgun (WGS) entry which is preliminary data.</text>
</comment>
<evidence type="ECO:0000256" key="10">
    <source>
        <dbReference type="SAM" id="Phobius"/>
    </source>
</evidence>
<dbReference type="PANTHER" id="PTHR48041">
    <property type="entry name" value="ABC TRANSPORTER G FAMILY MEMBER 28"/>
    <property type="match status" value="1"/>
</dbReference>
<dbReference type="InterPro" id="IPR003439">
    <property type="entry name" value="ABC_transporter-like_ATP-bd"/>
</dbReference>
<accession>A0A7J7KC60</accession>
<feature type="transmembrane region" description="Helical" evidence="10">
    <location>
        <begin position="494"/>
        <end position="512"/>
    </location>
</feature>
<feature type="compositionally biased region" description="Polar residues" evidence="9">
    <location>
        <begin position="1"/>
        <end position="14"/>
    </location>
</feature>
<evidence type="ECO:0000256" key="6">
    <source>
        <dbReference type="ARBA" id="ARBA00022840"/>
    </source>
</evidence>
<evidence type="ECO:0000256" key="2">
    <source>
        <dbReference type="ARBA" id="ARBA00005814"/>
    </source>
</evidence>
<dbReference type="FunFam" id="3.40.50.300:FF:000622">
    <property type="entry name" value="ATP-binding cassette sub-family G member 2"/>
    <property type="match status" value="1"/>
</dbReference>
<organism evidence="12 13">
    <name type="scientific">Bugula neritina</name>
    <name type="common">Brown bryozoan</name>
    <name type="synonym">Sertularia neritina</name>
    <dbReference type="NCBI Taxonomy" id="10212"/>
    <lineage>
        <taxon>Eukaryota</taxon>
        <taxon>Metazoa</taxon>
        <taxon>Spiralia</taxon>
        <taxon>Lophotrochozoa</taxon>
        <taxon>Bryozoa</taxon>
        <taxon>Gymnolaemata</taxon>
        <taxon>Cheilostomatida</taxon>
        <taxon>Flustrina</taxon>
        <taxon>Buguloidea</taxon>
        <taxon>Bugulidae</taxon>
        <taxon>Bugula</taxon>
    </lineage>
</organism>
<keyword evidence="5" id="KW-0547">Nucleotide-binding</keyword>
<keyword evidence="7 10" id="KW-1133">Transmembrane helix</keyword>
<dbReference type="GO" id="GO:0016887">
    <property type="term" value="F:ATP hydrolysis activity"/>
    <property type="evidence" value="ECO:0007669"/>
    <property type="project" value="InterPro"/>
</dbReference>
<dbReference type="InterPro" id="IPR013525">
    <property type="entry name" value="ABC2_TM"/>
</dbReference>
<feature type="region of interest" description="Disordered" evidence="9">
    <location>
        <begin position="1"/>
        <end position="26"/>
    </location>
</feature>
<dbReference type="GO" id="GO:0016324">
    <property type="term" value="C:apical plasma membrane"/>
    <property type="evidence" value="ECO:0007669"/>
    <property type="project" value="UniProtKB-ARBA"/>
</dbReference>
<proteinExistence type="inferred from homology"/>
<feature type="transmembrane region" description="Helical" evidence="10">
    <location>
        <begin position="518"/>
        <end position="542"/>
    </location>
</feature>
<dbReference type="Pfam" id="PF01061">
    <property type="entry name" value="ABC2_membrane"/>
    <property type="match status" value="1"/>
</dbReference>
<evidence type="ECO:0000256" key="9">
    <source>
        <dbReference type="SAM" id="MobiDB-lite"/>
    </source>
</evidence>
<comment type="subcellular location">
    <subcellularLocation>
        <location evidence="1">Membrane</location>
        <topology evidence="1">Multi-pass membrane protein</topology>
    </subcellularLocation>
</comment>
<keyword evidence="6" id="KW-0067">ATP-binding</keyword>
<evidence type="ECO:0000256" key="1">
    <source>
        <dbReference type="ARBA" id="ARBA00004141"/>
    </source>
</evidence>
<protein>
    <submittedName>
        <fullName evidence="12">ABCG2</fullName>
    </submittedName>
</protein>
<dbReference type="InterPro" id="IPR050352">
    <property type="entry name" value="ABCG_transporters"/>
</dbReference>